<protein>
    <submittedName>
        <fullName evidence="1">Uncharacterized protein</fullName>
    </submittedName>
</protein>
<dbReference type="EMBL" id="GIBP01010548">
    <property type="protein sequence ID" value="NDV39517.1"/>
    <property type="molecule type" value="Transcribed_RNA"/>
</dbReference>
<name>A0A6B2LRM3_9EUKA</name>
<accession>A0A6B2LRM3</accession>
<reference evidence="1" key="1">
    <citation type="journal article" date="2020" name="J. Eukaryot. Microbiol.">
        <title>De novo Sequencing, Assembly and Annotation of the Transcriptome for the Free-Living Testate Amoeba Arcella intermedia.</title>
        <authorList>
            <person name="Ribeiro G.M."/>
            <person name="Porfirio-Sousa A.L."/>
            <person name="Maurer-Alcala X.X."/>
            <person name="Katz L.A."/>
            <person name="Lahr D.J.G."/>
        </authorList>
    </citation>
    <scope>NUCLEOTIDE SEQUENCE</scope>
</reference>
<proteinExistence type="predicted"/>
<organism evidence="1">
    <name type="scientific">Arcella intermedia</name>
    <dbReference type="NCBI Taxonomy" id="1963864"/>
    <lineage>
        <taxon>Eukaryota</taxon>
        <taxon>Amoebozoa</taxon>
        <taxon>Tubulinea</taxon>
        <taxon>Elardia</taxon>
        <taxon>Arcellinida</taxon>
        <taxon>Sphaerothecina</taxon>
        <taxon>Arcellidae</taxon>
        <taxon>Arcella</taxon>
    </lineage>
</organism>
<dbReference type="PANTHER" id="PTHR20953:SF3">
    <property type="entry name" value="P-LOOP CONTAINING NUCLEOSIDE TRIPHOSPHATE HYDROLASES SUPERFAMILY PROTEIN"/>
    <property type="match status" value="1"/>
</dbReference>
<dbReference type="AlphaFoldDB" id="A0A6B2LRM3"/>
<evidence type="ECO:0000313" key="1">
    <source>
        <dbReference type="EMBL" id="NDV39517.1"/>
    </source>
</evidence>
<sequence>MTVKQRGVRIVASAHGNLVDMIKNKELNGLIGGVESVLLGDEAARLNQGRKMKAQRVANSIFDVIIELKKGDLTQWNIIDNVSETVDAILEGKSYAYQCRIRDEMGRVWVDYSYQRIASL</sequence>
<dbReference type="PANTHER" id="PTHR20953">
    <property type="entry name" value="KINASE-RELATED"/>
    <property type="match status" value="1"/>
</dbReference>